<gene>
    <name evidence="3" type="ORF">ACFQ2S_23260</name>
</gene>
<organism evidence="3 4">
    <name type="scientific">Tropicimonas aquimaris</name>
    <dbReference type="NCBI Taxonomy" id="914152"/>
    <lineage>
        <taxon>Bacteria</taxon>
        <taxon>Pseudomonadati</taxon>
        <taxon>Pseudomonadota</taxon>
        <taxon>Alphaproteobacteria</taxon>
        <taxon>Rhodobacterales</taxon>
        <taxon>Roseobacteraceae</taxon>
        <taxon>Tropicimonas</taxon>
    </lineage>
</organism>
<dbReference type="PROSITE" id="PS50943">
    <property type="entry name" value="HTH_CROC1"/>
    <property type="match status" value="1"/>
</dbReference>
<keyword evidence="4" id="KW-1185">Reference proteome</keyword>
<dbReference type="CDD" id="cd00093">
    <property type="entry name" value="HTH_XRE"/>
    <property type="match status" value="1"/>
</dbReference>
<proteinExistence type="predicted"/>
<sequence>MTGADLKNARREMGWSQRELAQRAGVDRTTVQYWEAKAEIDTRSWATGRIADALGWRDFRTPIARTRHGVLDRKAETRHLNRLYSGSKDSTLTSANNQRRICGARTRKGTPCRAKSEPGKKRCRLHGGMSTGPKTEEGRKQIAEAQRKRWAKASKHAASGMRR</sequence>
<accession>A0ABW3IX24</accession>
<evidence type="ECO:0000313" key="3">
    <source>
        <dbReference type="EMBL" id="MFD0982561.1"/>
    </source>
</evidence>
<name>A0ABW3IX24_9RHOB</name>
<protein>
    <submittedName>
        <fullName evidence="3">HGGxSTG domain-containing protein</fullName>
    </submittedName>
</protein>
<dbReference type="InterPro" id="IPR001387">
    <property type="entry name" value="Cro/C1-type_HTH"/>
</dbReference>
<dbReference type="SUPFAM" id="SSF47413">
    <property type="entry name" value="lambda repressor-like DNA-binding domains"/>
    <property type="match status" value="1"/>
</dbReference>
<dbReference type="Gene3D" id="1.10.260.40">
    <property type="entry name" value="lambda repressor-like DNA-binding domains"/>
    <property type="match status" value="1"/>
</dbReference>
<evidence type="ECO:0000259" key="2">
    <source>
        <dbReference type="PROSITE" id="PS50943"/>
    </source>
</evidence>
<dbReference type="Proteomes" id="UP001597108">
    <property type="component" value="Unassembled WGS sequence"/>
</dbReference>
<dbReference type="RefSeq" id="WP_386078694.1">
    <property type="nucleotide sequence ID" value="NZ_JBHTJT010000059.1"/>
</dbReference>
<dbReference type="InterPro" id="IPR010982">
    <property type="entry name" value="Lambda_DNA-bd_dom_sf"/>
</dbReference>
<dbReference type="Pfam" id="PF01381">
    <property type="entry name" value="HTH_3"/>
    <property type="match status" value="1"/>
</dbReference>
<dbReference type="NCBIfam" id="NF041373">
    <property type="entry name" value="HGG_STG"/>
    <property type="match status" value="1"/>
</dbReference>
<feature type="domain" description="HTH cro/C1-type" evidence="2">
    <location>
        <begin position="6"/>
        <end position="35"/>
    </location>
</feature>
<feature type="compositionally biased region" description="Basic and acidic residues" evidence="1">
    <location>
        <begin position="134"/>
        <end position="147"/>
    </location>
</feature>
<evidence type="ECO:0000313" key="4">
    <source>
        <dbReference type="Proteomes" id="UP001597108"/>
    </source>
</evidence>
<feature type="compositionally biased region" description="Basic residues" evidence="1">
    <location>
        <begin position="148"/>
        <end position="163"/>
    </location>
</feature>
<feature type="region of interest" description="Disordered" evidence="1">
    <location>
        <begin position="105"/>
        <end position="163"/>
    </location>
</feature>
<dbReference type="EMBL" id="JBHTJT010000059">
    <property type="protein sequence ID" value="MFD0982561.1"/>
    <property type="molecule type" value="Genomic_DNA"/>
</dbReference>
<reference evidence="4" key="1">
    <citation type="journal article" date="2019" name="Int. J. Syst. Evol. Microbiol.">
        <title>The Global Catalogue of Microorganisms (GCM) 10K type strain sequencing project: providing services to taxonomists for standard genome sequencing and annotation.</title>
        <authorList>
            <consortium name="The Broad Institute Genomics Platform"/>
            <consortium name="The Broad Institute Genome Sequencing Center for Infectious Disease"/>
            <person name="Wu L."/>
            <person name="Ma J."/>
        </authorList>
    </citation>
    <scope>NUCLEOTIDE SEQUENCE [LARGE SCALE GENOMIC DNA]</scope>
    <source>
        <strain evidence="4">CCUG 60524</strain>
    </source>
</reference>
<dbReference type="InterPro" id="IPR047675">
    <property type="entry name" value="Putative_zinc-bd"/>
</dbReference>
<evidence type="ECO:0000256" key="1">
    <source>
        <dbReference type="SAM" id="MobiDB-lite"/>
    </source>
</evidence>
<comment type="caution">
    <text evidence="3">The sequence shown here is derived from an EMBL/GenBank/DDBJ whole genome shotgun (WGS) entry which is preliminary data.</text>
</comment>